<name>A0A0L8KFU1_STRVR</name>
<dbReference type="AlphaFoldDB" id="A0A0L8KFU1"/>
<dbReference type="Proteomes" id="UP000037023">
    <property type="component" value="Unassembled WGS sequence"/>
</dbReference>
<gene>
    <name evidence="2" type="ORF">ADK34_18720</name>
</gene>
<sequence length="203" mass="21811">MGWLKMSVAGSRSPVRAESRLRSSTEVRESNPISFSARSDLVQRPVRFALVLGGEAQDGGHLLLDRLQEDPLALALGGPGKPLQQAVGAGTRALRGPPAHRDESSQQRGNGPRPRLVLEPGEVQLERHQCGFGCLEGEIEELHALVHGEPDHAAPGHALLVRLAEVAAEARRLRPQAPAEGGRGQTARTAVLRERVQEGVGRR</sequence>
<feature type="region of interest" description="Disordered" evidence="1">
    <location>
        <begin position="92"/>
        <end position="115"/>
    </location>
</feature>
<organism evidence="2 3">
    <name type="scientific">Streptomyces viridochromogenes</name>
    <dbReference type="NCBI Taxonomy" id="1938"/>
    <lineage>
        <taxon>Bacteria</taxon>
        <taxon>Bacillati</taxon>
        <taxon>Actinomycetota</taxon>
        <taxon>Actinomycetes</taxon>
        <taxon>Kitasatosporales</taxon>
        <taxon>Streptomycetaceae</taxon>
        <taxon>Streptomyces</taxon>
    </lineage>
</organism>
<protein>
    <submittedName>
        <fullName evidence="2">Uncharacterized protein</fullName>
    </submittedName>
</protein>
<evidence type="ECO:0000313" key="2">
    <source>
        <dbReference type="EMBL" id="KOG24624.1"/>
    </source>
</evidence>
<evidence type="ECO:0000256" key="1">
    <source>
        <dbReference type="SAM" id="MobiDB-lite"/>
    </source>
</evidence>
<dbReference type="PATRIC" id="fig|1938.6.peg.4041"/>
<feature type="compositionally biased region" description="Basic and acidic residues" evidence="1">
    <location>
        <begin position="15"/>
        <end position="29"/>
    </location>
</feature>
<proteinExistence type="predicted"/>
<dbReference type="EMBL" id="LGUP01000180">
    <property type="protein sequence ID" value="KOG24624.1"/>
    <property type="molecule type" value="Genomic_DNA"/>
</dbReference>
<evidence type="ECO:0000313" key="3">
    <source>
        <dbReference type="Proteomes" id="UP000037023"/>
    </source>
</evidence>
<feature type="non-terminal residue" evidence="2">
    <location>
        <position position="203"/>
    </location>
</feature>
<reference evidence="2 3" key="1">
    <citation type="submission" date="2015-06" db="EMBL/GenBank/DDBJ databases">
        <authorList>
            <person name="Hoefler B.C."/>
            <person name="Straight P.D."/>
        </authorList>
    </citation>
    <scope>NUCLEOTIDE SEQUENCE [LARGE SCALE GENOMIC DNA]</scope>
    <source>
        <strain evidence="2 3">NRRL 3427</strain>
    </source>
</reference>
<comment type="caution">
    <text evidence="2">The sequence shown here is derived from an EMBL/GenBank/DDBJ whole genome shotgun (WGS) entry which is preliminary data.</text>
</comment>
<feature type="region of interest" description="Disordered" evidence="1">
    <location>
        <begin position="1"/>
        <end position="30"/>
    </location>
</feature>
<accession>A0A0L8KFU1</accession>